<protein>
    <submittedName>
        <fullName evidence="1">Uncharacterized protein</fullName>
    </submittedName>
</protein>
<gene>
    <name evidence="1" type="ORF">QFC20_007002</name>
</gene>
<accession>A0ACC2V530</accession>
<keyword evidence="2" id="KW-1185">Reference proteome</keyword>
<reference evidence="1" key="1">
    <citation type="submission" date="2023-04" db="EMBL/GenBank/DDBJ databases">
        <title>Draft Genome sequencing of Naganishia species isolated from polar environments using Oxford Nanopore Technology.</title>
        <authorList>
            <person name="Leo P."/>
            <person name="Venkateswaran K."/>
        </authorList>
    </citation>
    <scope>NUCLEOTIDE SEQUENCE</scope>
    <source>
        <strain evidence="1">MNA-CCFEE 5262</strain>
    </source>
</reference>
<proteinExistence type="predicted"/>
<name>A0ACC2V530_9TREE</name>
<dbReference type="Proteomes" id="UP001230649">
    <property type="component" value="Unassembled WGS sequence"/>
</dbReference>
<evidence type="ECO:0000313" key="1">
    <source>
        <dbReference type="EMBL" id="KAJ9093946.1"/>
    </source>
</evidence>
<organism evidence="1 2">
    <name type="scientific">Naganishia adeliensis</name>
    <dbReference type="NCBI Taxonomy" id="92952"/>
    <lineage>
        <taxon>Eukaryota</taxon>
        <taxon>Fungi</taxon>
        <taxon>Dikarya</taxon>
        <taxon>Basidiomycota</taxon>
        <taxon>Agaricomycotina</taxon>
        <taxon>Tremellomycetes</taxon>
        <taxon>Filobasidiales</taxon>
        <taxon>Filobasidiaceae</taxon>
        <taxon>Naganishia</taxon>
    </lineage>
</organism>
<comment type="caution">
    <text evidence="1">The sequence shown here is derived from an EMBL/GenBank/DDBJ whole genome shotgun (WGS) entry which is preliminary data.</text>
</comment>
<dbReference type="EMBL" id="JASBWS010000145">
    <property type="protein sequence ID" value="KAJ9093946.1"/>
    <property type="molecule type" value="Genomic_DNA"/>
</dbReference>
<sequence length="219" mass="23712">MHNAGKLSPSDLSRGTLGDIGRQSERFVGFPAPSVPTLGTGSDEQTTPDSQGYPTHGDIDDQGGTCSKPEDSSIYGGGYSKPSDSPGSIQDRCPKLACADGYERWPWSVAQQAAGSTCEFEITYADAMDYALLKFKISIKATSSSPPTIHPLEGVVMTIRRHRRSTGSKEETIDEFKARCESQLEVAKGKMNLNYQDLMMWITSEGGAVPTRDSLEHVV</sequence>
<evidence type="ECO:0000313" key="2">
    <source>
        <dbReference type="Proteomes" id="UP001230649"/>
    </source>
</evidence>